<dbReference type="InParanoid" id="A0A1Y2ESM7"/>
<dbReference type="GO" id="GO:0022857">
    <property type="term" value="F:transmembrane transporter activity"/>
    <property type="evidence" value="ECO:0007669"/>
    <property type="project" value="InterPro"/>
</dbReference>
<organism evidence="7 8">
    <name type="scientific">Leucosporidium creatinivorum</name>
    <dbReference type="NCBI Taxonomy" id="106004"/>
    <lineage>
        <taxon>Eukaryota</taxon>
        <taxon>Fungi</taxon>
        <taxon>Dikarya</taxon>
        <taxon>Basidiomycota</taxon>
        <taxon>Pucciniomycotina</taxon>
        <taxon>Microbotryomycetes</taxon>
        <taxon>Leucosporidiales</taxon>
        <taxon>Leucosporidium</taxon>
    </lineage>
</organism>
<feature type="transmembrane region" description="Helical" evidence="5">
    <location>
        <begin position="476"/>
        <end position="495"/>
    </location>
</feature>
<keyword evidence="4 5" id="KW-0472">Membrane</keyword>
<reference evidence="7 8" key="1">
    <citation type="submission" date="2016-07" db="EMBL/GenBank/DDBJ databases">
        <title>Pervasive Adenine N6-methylation of Active Genes in Fungi.</title>
        <authorList>
            <consortium name="DOE Joint Genome Institute"/>
            <person name="Mondo S.J."/>
            <person name="Dannebaum R.O."/>
            <person name="Kuo R.C."/>
            <person name="Labutti K."/>
            <person name="Haridas S."/>
            <person name="Kuo A."/>
            <person name="Salamov A."/>
            <person name="Ahrendt S.R."/>
            <person name="Lipzen A."/>
            <person name="Sullivan W."/>
            <person name="Andreopoulos W.B."/>
            <person name="Clum A."/>
            <person name="Lindquist E."/>
            <person name="Daum C."/>
            <person name="Ramamoorthy G.K."/>
            <person name="Gryganskyi A."/>
            <person name="Culley D."/>
            <person name="Magnuson J.K."/>
            <person name="James T.Y."/>
            <person name="O'Malley M.A."/>
            <person name="Stajich J.E."/>
            <person name="Spatafora J.W."/>
            <person name="Visel A."/>
            <person name="Grigoriev I.V."/>
        </authorList>
    </citation>
    <scope>NUCLEOTIDE SEQUENCE [LARGE SCALE GENOMIC DNA]</scope>
    <source>
        <strain evidence="7 8">62-1032</strain>
    </source>
</reference>
<dbReference type="PROSITE" id="PS50850">
    <property type="entry name" value="MFS"/>
    <property type="match status" value="1"/>
</dbReference>
<evidence type="ECO:0000313" key="8">
    <source>
        <dbReference type="Proteomes" id="UP000193467"/>
    </source>
</evidence>
<accession>A0A1Y2ESM7</accession>
<dbReference type="OrthoDB" id="5215911at2759"/>
<keyword evidence="8" id="KW-1185">Reference proteome</keyword>
<evidence type="ECO:0000256" key="3">
    <source>
        <dbReference type="ARBA" id="ARBA00022989"/>
    </source>
</evidence>
<gene>
    <name evidence="7" type="ORF">BCR35DRAFT_353850</name>
</gene>
<proteinExistence type="predicted"/>
<sequence>MGCFVLEPKAHGKADEVEHVPGTAVFNEDPVAAAAAAFDGVDLSTLKRARGREDLILIPQPSDDPNDPLLWPTWKKQVFFWILIFGTCLVGAAGPLIAADQRHIASLLGVSANTFAQILSSWFVFTLAIATIVFQVATVKLGKRPIYLFSSILLCVSAVWASYADSIGSFAAARMFQAIAMAPLEFLVGASINDVFYVHERGIYVAVWTAALLLGINCTPILAGQVLKKPELGYVWVFRYFAIAVGVLIVLQFFFMPESTFVRAPVLPPKTTDSTLDHEKREAAHVENGADSNLLKKSFLQELNPQNGVYKTKTNVFVLLARPFLMLFTPTVFWGGICYGLGITWLVMLAVTISVVFGSPPYNFSSASVGLTYVGPCLGALFGTVLAGPLTDWSAKILSRRNHGIYEPEFKLLPVALYLIFGVLGFVGYGWTLSDGAPWIGPVIFFGICNFAIVLGTTAAISYIVDCHRHTTDAALGALIFWKNIWSFALTWNFTEQLLHYGPRNCFAIIAAVIAFTSLCTIPMYICGKKARSWTHRHIRFSEEDEMSAVAH</sequence>
<name>A0A1Y2ESM7_9BASI</name>
<protein>
    <submittedName>
        <fullName evidence="7">MFS general substrate transporter</fullName>
    </submittedName>
</protein>
<dbReference type="Pfam" id="PF07690">
    <property type="entry name" value="MFS_1"/>
    <property type="match status" value="1"/>
</dbReference>
<dbReference type="Gene3D" id="1.20.1250.20">
    <property type="entry name" value="MFS general substrate transporter like domains"/>
    <property type="match status" value="1"/>
</dbReference>
<feature type="transmembrane region" description="Helical" evidence="5">
    <location>
        <begin position="412"/>
        <end position="431"/>
    </location>
</feature>
<dbReference type="InterPro" id="IPR020846">
    <property type="entry name" value="MFS_dom"/>
</dbReference>
<feature type="transmembrane region" description="Helical" evidence="5">
    <location>
        <begin position="443"/>
        <end position="464"/>
    </location>
</feature>
<feature type="transmembrane region" description="Helical" evidence="5">
    <location>
        <begin position="175"/>
        <end position="196"/>
    </location>
</feature>
<keyword evidence="2 5" id="KW-0812">Transmembrane</keyword>
<dbReference type="EMBL" id="MCGR01000041">
    <property type="protein sequence ID" value="ORY74542.1"/>
    <property type="molecule type" value="Genomic_DNA"/>
</dbReference>
<dbReference type="InterPro" id="IPR036259">
    <property type="entry name" value="MFS_trans_sf"/>
</dbReference>
<feature type="transmembrane region" description="Helical" evidence="5">
    <location>
        <begin position="78"/>
        <end position="98"/>
    </location>
</feature>
<feature type="transmembrane region" description="Helical" evidence="5">
    <location>
        <begin position="332"/>
        <end position="358"/>
    </location>
</feature>
<feature type="domain" description="Major facilitator superfamily (MFS) profile" evidence="6">
    <location>
        <begin position="79"/>
        <end position="552"/>
    </location>
</feature>
<evidence type="ECO:0000313" key="7">
    <source>
        <dbReference type="EMBL" id="ORY74542.1"/>
    </source>
</evidence>
<feature type="transmembrane region" description="Helical" evidence="5">
    <location>
        <begin position="203"/>
        <end position="227"/>
    </location>
</feature>
<dbReference type="SUPFAM" id="SSF103473">
    <property type="entry name" value="MFS general substrate transporter"/>
    <property type="match status" value="1"/>
</dbReference>
<dbReference type="PANTHER" id="PTHR23502:SF20">
    <property type="entry name" value="TRANSPORTER, PUTATIVE (AFU_ORTHOLOGUE AFUA_6G13880)-RELATED"/>
    <property type="match status" value="1"/>
</dbReference>
<dbReference type="InterPro" id="IPR011701">
    <property type="entry name" value="MFS"/>
</dbReference>
<evidence type="ECO:0000256" key="5">
    <source>
        <dbReference type="SAM" id="Phobius"/>
    </source>
</evidence>
<keyword evidence="3 5" id="KW-1133">Transmembrane helix</keyword>
<evidence type="ECO:0000256" key="2">
    <source>
        <dbReference type="ARBA" id="ARBA00022692"/>
    </source>
</evidence>
<evidence type="ECO:0000256" key="4">
    <source>
        <dbReference type="ARBA" id="ARBA00023136"/>
    </source>
</evidence>
<feature type="transmembrane region" description="Helical" evidence="5">
    <location>
        <begin position="146"/>
        <end position="163"/>
    </location>
</feature>
<feature type="transmembrane region" description="Helical" evidence="5">
    <location>
        <begin position="233"/>
        <end position="255"/>
    </location>
</feature>
<evidence type="ECO:0000259" key="6">
    <source>
        <dbReference type="PROSITE" id="PS50850"/>
    </source>
</evidence>
<comment type="subcellular location">
    <subcellularLocation>
        <location evidence="1">Membrane</location>
        <topology evidence="1">Multi-pass membrane protein</topology>
    </subcellularLocation>
</comment>
<comment type="caution">
    <text evidence="7">The sequence shown here is derived from an EMBL/GenBank/DDBJ whole genome shotgun (WGS) entry which is preliminary data.</text>
</comment>
<feature type="transmembrane region" description="Helical" evidence="5">
    <location>
        <begin position="118"/>
        <end position="139"/>
    </location>
</feature>
<dbReference type="PANTHER" id="PTHR23502">
    <property type="entry name" value="MAJOR FACILITATOR SUPERFAMILY"/>
    <property type="match status" value="1"/>
</dbReference>
<evidence type="ECO:0000256" key="1">
    <source>
        <dbReference type="ARBA" id="ARBA00004141"/>
    </source>
</evidence>
<dbReference type="AlphaFoldDB" id="A0A1Y2ESM7"/>
<dbReference type="STRING" id="106004.A0A1Y2ESM7"/>
<dbReference type="GO" id="GO:0005886">
    <property type="term" value="C:plasma membrane"/>
    <property type="evidence" value="ECO:0007669"/>
    <property type="project" value="TreeGrafter"/>
</dbReference>
<dbReference type="Proteomes" id="UP000193467">
    <property type="component" value="Unassembled WGS sequence"/>
</dbReference>
<feature type="transmembrane region" description="Helical" evidence="5">
    <location>
        <begin position="370"/>
        <end position="391"/>
    </location>
</feature>
<feature type="transmembrane region" description="Helical" evidence="5">
    <location>
        <begin position="507"/>
        <end position="527"/>
    </location>
</feature>